<proteinExistence type="predicted"/>
<feature type="transmembrane region" description="Helical" evidence="1">
    <location>
        <begin position="384"/>
        <end position="407"/>
    </location>
</feature>
<dbReference type="HOGENOM" id="CLU_007442_3_1_1"/>
<keyword evidence="1" id="KW-1133">Transmembrane helix</keyword>
<name>A0A0D2FLX8_9EURO</name>
<dbReference type="PANTHER" id="PTHR13304">
    <property type="entry name" value="GLYCOSYLPHOSPHATIDYLINOSITOL ANCHOR ATTACHMENT 1 PROTEIN"/>
    <property type="match status" value="1"/>
</dbReference>
<feature type="transmembrane region" description="Helical" evidence="1">
    <location>
        <begin position="616"/>
        <end position="636"/>
    </location>
</feature>
<organism evidence="2 3">
    <name type="scientific">Phialophora macrospora</name>
    <dbReference type="NCBI Taxonomy" id="1851006"/>
    <lineage>
        <taxon>Eukaryota</taxon>
        <taxon>Fungi</taxon>
        <taxon>Dikarya</taxon>
        <taxon>Ascomycota</taxon>
        <taxon>Pezizomycotina</taxon>
        <taxon>Eurotiomycetes</taxon>
        <taxon>Chaetothyriomycetidae</taxon>
        <taxon>Chaetothyriales</taxon>
        <taxon>Herpotrichiellaceae</taxon>
        <taxon>Phialophora</taxon>
    </lineage>
</organism>
<dbReference type="GO" id="GO:0042765">
    <property type="term" value="C:GPI-anchor transamidase complex"/>
    <property type="evidence" value="ECO:0007669"/>
    <property type="project" value="InterPro"/>
</dbReference>
<protein>
    <recommendedName>
        <fullName evidence="4">GPI transamidase component GAA1</fullName>
    </recommendedName>
</protein>
<feature type="transmembrane region" description="Helical" evidence="1">
    <location>
        <begin position="530"/>
        <end position="560"/>
    </location>
</feature>
<feature type="transmembrane region" description="Helical" evidence="1">
    <location>
        <begin position="21"/>
        <end position="42"/>
    </location>
</feature>
<dbReference type="Proteomes" id="UP000054266">
    <property type="component" value="Unassembled WGS sequence"/>
</dbReference>
<accession>A0A0D2FLX8</accession>
<dbReference type="EMBL" id="KN846958">
    <property type="protein sequence ID" value="KIW69098.1"/>
    <property type="molecule type" value="Genomic_DNA"/>
</dbReference>
<evidence type="ECO:0000313" key="2">
    <source>
        <dbReference type="EMBL" id="KIW69098.1"/>
    </source>
</evidence>
<evidence type="ECO:0008006" key="4">
    <source>
        <dbReference type="Google" id="ProtNLM"/>
    </source>
</evidence>
<dbReference type="PIRSF" id="PIRSF036762">
    <property type="entry name" value="GAA1"/>
    <property type="match status" value="1"/>
</dbReference>
<reference evidence="2 3" key="1">
    <citation type="submission" date="2015-01" db="EMBL/GenBank/DDBJ databases">
        <title>The Genome Sequence of Capronia semiimmersa CBS27337.</title>
        <authorList>
            <consortium name="The Broad Institute Genomics Platform"/>
            <person name="Cuomo C."/>
            <person name="de Hoog S."/>
            <person name="Gorbushina A."/>
            <person name="Stielow B."/>
            <person name="Teixiera M."/>
            <person name="Abouelleil A."/>
            <person name="Chapman S.B."/>
            <person name="Priest M."/>
            <person name="Young S.K."/>
            <person name="Wortman J."/>
            <person name="Nusbaum C."/>
            <person name="Birren B."/>
        </authorList>
    </citation>
    <scope>NUCLEOTIDE SEQUENCE [LARGE SCALE GENOMIC DNA]</scope>
    <source>
        <strain evidence="2 3">CBS 27337</strain>
    </source>
</reference>
<dbReference type="PANTHER" id="PTHR13304:SF0">
    <property type="entry name" value="GLYCOSYLPHOSPHATIDYLINOSITOL ANCHOR ATTACHMENT 1 PROTEIN"/>
    <property type="match status" value="1"/>
</dbReference>
<dbReference type="AlphaFoldDB" id="A0A0D2FLX8"/>
<feature type="transmembrane region" description="Helical" evidence="1">
    <location>
        <begin position="572"/>
        <end position="596"/>
    </location>
</feature>
<feature type="transmembrane region" description="Helical" evidence="1">
    <location>
        <begin position="484"/>
        <end position="503"/>
    </location>
</feature>
<dbReference type="Pfam" id="PF04114">
    <property type="entry name" value="Gaa1"/>
    <property type="match status" value="1"/>
</dbReference>
<keyword evidence="1" id="KW-0472">Membrane</keyword>
<sequence length="673" mass="74236">MGLIRNLISTLRKDDPRLLRIPPYLSLLCILVGVAYILPLPLQEYSRQTYISENALLPGQVHTYFGGSEQNVFRAYRHELATTQSPDLTAEVNSTLAIEKLRAAGDRRSNKIEELFRNAGLKTARQRYSYTTTGVTHEGENIYAVLHAPRGDGTEAIVLLAPLKNIDGVSNVNGVPLLISLSRYFKRWSLWSKDIIFLVTPDSITGPQAWIDAYHSTHDPEKVQDLSSKSGALQGAVCIDYPFEHRFENLHVSYDGINGALPNLDLFNTAVSIASGQMGISTSIQHQHTWSKHEQYNSYPVRLQTLLRGMSSQALGHATGAHSSFMSYHIDAITLTATKEGWQDEMAFGRTIESICRSLNNLLEKLHQSFFFYLLMQSNRFVSIGTYLPGAMIVAAGYTIMAIYLWVLSGYQLVEKKAETANGPTEKSSATGQQTRISITKVEFKPVDRALVLPIAFVTAVHLASLIPLYLLNSLSVKAMPSTFFLLALALLVLPVILASALAEMPNNTTLPAFTAPTTEQYVLIKSMTLLVLGLFLTVLATLNFSLSMFLGIICTPLAFVDRIRSRPGLAFFQYLILVIMSPMVAAAGLGGYGIYIGKDDIIVDWLQRLAFGWNIWGSWGVPIGVLCIWLPAWVVSATLVASSWFSTTETTDQAASGKEAADAPKEALTKRR</sequence>
<dbReference type="GO" id="GO:0016255">
    <property type="term" value="P:attachment of GPI anchor to protein"/>
    <property type="evidence" value="ECO:0007669"/>
    <property type="project" value="TreeGrafter"/>
</dbReference>
<feature type="transmembrane region" description="Helical" evidence="1">
    <location>
        <begin position="451"/>
        <end position="472"/>
    </location>
</feature>
<gene>
    <name evidence="2" type="ORF">PV04_04993</name>
</gene>
<evidence type="ECO:0000313" key="3">
    <source>
        <dbReference type="Proteomes" id="UP000054266"/>
    </source>
</evidence>
<keyword evidence="1" id="KW-0812">Transmembrane</keyword>
<keyword evidence="3" id="KW-1185">Reference proteome</keyword>
<dbReference type="STRING" id="5601.A0A0D2FLX8"/>
<evidence type="ECO:0000256" key="1">
    <source>
        <dbReference type="SAM" id="Phobius"/>
    </source>
</evidence>
<dbReference type="InterPro" id="IPR007246">
    <property type="entry name" value="Gaa1"/>
</dbReference>